<dbReference type="RefSeq" id="WP_044674822.1">
    <property type="nucleotide sequence ID" value="NZ_CEDG01000068.1"/>
</dbReference>
<dbReference type="Proteomes" id="UP000071765">
    <property type="component" value="Unassembled WGS sequence"/>
</dbReference>
<dbReference type="EMBL" id="FIIN01000019">
    <property type="protein sequence ID" value="CYW25236.1"/>
    <property type="molecule type" value="Genomic_DNA"/>
</dbReference>
<protein>
    <submittedName>
        <fullName evidence="1">Uncharacterized protein</fullName>
    </submittedName>
</protein>
<evidence type="ECO:0000313" key="1">
    <source>
        <dbReference type="EMBL" id="CYW25236.1"/>
    </source>
</evidence>
<name>A0A0Z8ND88_STRSU</name>
<dbReference type="Proteomes" id="UP000278566">
    <property type="component" value="Unassembled WGS sequence"/>
</dbReference>
<organism evidence="1 3">
    <name type="scientific">Streptococcus suis</name>
    <dbReference type="NCBI Taxonomy" id="1307"/>
    <lineage>
        <taxon>Bacteria</taxon>
        <taxon>Bacillati</taxon>
        <taxon>Bacillota</taxon>
        <taxon>Bacilli</taxon>
        <taxon>Lactobacillales</taxon>
        <taxon>Streptococcaceae</taxon>
        <taxon>Streptococcus</taxon>
    </lineage>
</organism>
<gene>
    <name evidence="2" type="ORF">EI220_02830</name>
    <name evidence="1" type="ORF">ERS132452_02089</name>
</gene>
<sequence length="119" mass="13681">MNHPIHKFRESIVFNDTKSDPYSIQSLVRRAIILGMSEDAIEIVFSVTPNFIKKMELENEVTINKVMEYISKLKEVESSLVEPQEYYTLFAENTPTNGMSKILGVDSCCLSLLNFNEKR</sequence>
<dbReference type="EMBL" id="RRZO01000006">
    <property type="protein sequence ID" value="RRN52119.1"/>
    <property type="molecule type" value="Genomic_DNA"/>
</dbReference>
<proteinExistence type="predicted"/>
<dbReference type="AlphaFoldDB" id="A0A0Z8ND88"/>
<evidence type="ECO:0000313" key="3">
    <source>
        <dbReference type="Proteomes" id="UP000071765"/>
    </source>
</evidence>
<reference evidence="1 3" key="1">
    <citation type="submission" date="2016-02" db="EMBL/GenBank/DDBJ databases">
        <authorList>
            <consortium name="Pathogen Informatics"/>
        </authorList>
    </citation>
    <scope>NUCLEOTIDE SEQUENCE [LARGE SCALE GENOMIC DNA]</scope>
    <source>
        <strain evidence="1 3">LSS90</strain>
    </source>
</reference>
<reference evidence="2 4" key="2">
    <citation type="submission" date="2018-11" db="EMBL/GenBank/DDBJ databases">
        <title>Changes in penicillin susceptibility of Streptococcus suis isolates by amino acid alterations in the penicillin-binding protein.</title>
        <authorList>
            <person name="Niemann L."/>
            <person name="Eichhorn I."/>
        </authorList>
    </citation>
    <scope>NUCLEOTIDE SEQUENCE [LARGE SCALE GENOMIC DNA]</scope>
    <source>
        <strain evidence="2 4">IMT40738</strain>
    </source>
</reference>
<evidence type="ECO:0000313" key="4">
    <source>
        <dbReference type="Proteomes" id="UP000278566"/>
    </source>
</evidence>
<evidence type="ECO:0000313" key="2">
    <source>
        <dbReference type="EMBL" id="RRN52119.1"/>
    </source>
</evidence>
<accession>A0A0Z8ND88</accession>